<accession>A0A1J7JEG4</accession>
<dbReference type="InParanoid" id="A0A1J7JEG4"/>
<proteinExistence type="predicted"/>
<dbReference type="EMBL" id="KV875095">
    <property type="protein sequence ID" value="OIW31721.1"/>
    <property type="molecule type" value="Genomic_DNA"/>
</dbReference>
<dbReference type="Proteomes" id="UP000182658">
    <property type="component" value="Unassembled WGS sequence"/>
</dbReference>
<reference evidence="2 3" key="1">
    <citation type="submission" date="2016-10" db="EMBL/GenBank/DDBJ databases">
        <title>Draft genome sequence of Coniochaeta ligniaria NRRL30616, a lignocellulolytic fungus for bioabatement of inhibitors in plant biomass hydrolysates.</title>
        <authorList>
            <consortium name="DOE Joint Genome Institute"/>
            <person name="Jimenez D.J."/>
            <person name="Hector R.E."/>
            <person name="Riley R."/>
            <person name="Sun H."/>
            <person name="Grigoriev I.V."/>
            <person name="Van Elsas J.D."/>
            <person name="Nichols N.N."/>
        </authorList>
    </citation>
    <scope>NUCLEOTIDE SEQUENCE [LARGE SCALE GENOMIC DNA]</scope>
    <source>
        <strain evidence="2 3">NRRL 30616</strain>
    </source>
</reference>
<organism evidence="2 3">
    <name type="scientific">Coniochaeta ligniaria NRRL 30616</name>
    <dbReference type="NCBI Taxonomy" id="1408157"/>
    <lineage>
        <taxon>Eukaryota</taxon>
        <taxon>Fungi</taxon>
        <taxon>Dikarya</taxon>
        <taxon>Ascomycota</taxon>
        <taxon>Pezizomycotina</taxon>
        <taxon>Sordariomycetes</taxon>
        <taxon>Sordariomycetidae</taxon>
        <taxon>Coniochaetales</taxon>
        <taxon>Coniochaetaceae</taxon>
        <taxon>Coniochaeta</taxon>
    </lineage>
</organism>
<evidence type="ECO:0000313" key="2">
    <source>
        <dbReference type="EMBL" id="OIW31721.1"/>
    </source>
</evidence>
<feature type="region of interest" description="Disordered" evidence="1">
    <location>
        <begin position="139"/>
        <end position="160"/>
    </location>
</feature>
<evidence type="ECO:0000256" key="1">
    <source>
        <dbReference type="SAM" id="MobiDB-lite"/>
    </source>
</evidence>
<name>A0A1J7JEG4_9PEZI</name>
<evidence type="ECO:0000313" key="3">
    <source>
        <dbReference type="Proteomes" id="UP000182658"/>
    </source>
</evidence>
<dbReference type="AlphaFoldDB" id="A0A1J7JEG4"/>
<keyword evidence="3" id="KW-1185">Reference proteome</keyword>
<sequence>MKIAELLAQIAKTTAACESRPCIHSRRRHRSARSGQSETRFSSSVTWEQCFGFDSPKRTIGQPLDRDEDDGGDLADLERLAGTRSQSASRVESRASQRLFRLDSMATTEVEWSAEVAGTGGIDKMEMQCSDETCENCGRCRGRSDSESHGLGSRRRRGTM</sequence>
<protein>
    <submittedName>
        <fullName evidence="2">Uncharacterized protein</fullName>
    </submittedName>
</protein>
<gene>
    <name evidence="2" type="ORF">CONLIGDRAFT_629398</name>
</gene>